<accession>A0A919IGI8</accession>
<evidence type="ECO:0000313" key="3">
    <source>
        <dbReference type="Proteomes" id="UP000619479"/>
    </source>
</evidence>
<evidence type="ECO:0000256" key="1">
    <source>
        <dbReference type="SAM" id="MobiDB-lite"/>
    </source>
</evidence>
<evidence type="ECO:0000313" key="2">
    <source>
        <dbReference type="EMBL" id="GID63947.1"/>
    </source>
</evidence>
<dbReference type="Proteomes" id="UP000619479">
    <property type="component" value="Unassembled WGS sequence"/>
</dbReference>
<feature type="compositionally biased region" description="Basic and acidic residues" evidence="1">
    <location>
        <begin position="53"/>
        <end position="64"/>
    </location>
</feature>
<dbReference type="EMBL" id="BOMH01000014">
    <property type="protein sequence ID" value="GID63947.1"/>
    <property type="molecule type" value="Genomic_DNA"/>
</dbReference>
<proteinExistence type="predicted"/>
<gene>
    <name evidence="2" type="ORF">Acy02nite_18280</name>
</gene>
<dbReference type="AlphaFoldDB" id="A0A919IGI8"/>
<organism evidence="2 3">
    <name type="scientific">Actinoplanes cyaneus</name>
    <dbReference type="NCBI Taxonomy" id="52696"/>
    <lineage>
        <taxon>Bacteria</taxon>
        <taxon>Bacillati</taxon>
        <taxon>Actinomycetota</taxon>
        <taxon>Actinomycetes</taxon>
        <taxon>Micromonosporales</taxon>
        <taxon>Micromonosporaceae</taxon>
        <taxon>Actinoplanes</taxon>
    </lineage>
</organism>
<feature type="region of interest" description="Disordered" evidence="1">
    <location>
        <begin position="26"/>
        <end position="64"/>
    </location>
</feature>
<sequence length="64" mass="6684">MALSARNATVNACGWDALTALVLAGAQHPGAPRKRPPADGTGETQRPPSEPAAWRDRTYAVKSA</sequence>
<keyword evidence="3" id="KW-1185">Reference proteome</keyword>
<reference evidence="2" key="1">
    <citation type="submission" date="2021-01" db="EMBL/GenBank/DDBJ databases">
        <title>Whole genome shotgun sequence of Actinoplanes cyaneus NBRC 14990.</title>
        <authorList>
            <person name="Komaki H."/>
            <person name="Tamura T."/>
        </authorList>
    </citation>
    <scope>NUCLEOTIDE SEQUENCE</scope>
    <source>
        <strain evidence="2">NBRC 14990</strain>
    </source>
</reference>
<comment type="caution">
    <text evidence="2">The sequence shown here is derived from an EMBL/GenBank/DDBJ whole genome shotgun (WGS) entry which is preliminary data.</text>
</comment>
<name>A0A919IGI8_9ACTN</name>
<protein>
    <submittedName>
        <fullName evidence="2">Uncharacterized protein</fullName>
    </submittedName>
</protein>